<sequence>MRTRRSEIGSSANSGNGDTKIQKRTRSESMLESLTKPPQSPVKRTSPRRCSIESQMDDELGLCKDDESMRESPSHHPPKSPLQTPVKWRSPRRCLNEGQKEDGNGNGHFKDTQLMPDSAVNWRSPRRCLNIGNENGLCEDSEAIPESPPKPPKSPIKWKSPRRCLNETRKGETPPQSPVKWRSPRRCSNERQKSNGSGPHKDFENGVMRSPKSPRKRLLDQFSHKHKWNPRDSVQINAVKEALHVSMEPSSILCREEEQKRVFEFCKACVEQDKAGSLYVCGCPGTGKTLSIDKVKVALVTWAQDEGLQPPDVLAINCTLLASTSEIFSKILERYCPRKKENSNCLPLQHLQKIFSQEKLLSVRKMMLIIIDEMDYLITKDRAVLHNLFMLTTYPFSRFILIGIANAIDLADHFIPKLQSLNCKPMVVTFQAYSKDQILRILQQRLLALGYDVFQPQALELCARKVAAASGDMRKALSVCRSAIEMLEAEMRDTIGTLGFSLPEKTLPTETFVLAKKIQTKQEMNIVRFDHMVLACSKAFKSAVVDTIQSLPQHQQIILCSAVTLFRRGKKDTTIGELNKSYSDICTSARIPLASILEFSNMCRVLSDQTCRCKQSTQGKMSAWLKYATFKPCNSPSNHFEPALKKGLLKLGQRQKRVTLKVDEGEITFALQGIRFFQNLLL</sequence>
<reference evidence="1 2" key="1">
    <citation type="journal article" date="2022" name="Hortic Res">
        <title>A haplotype resolved chromosomal level avocado genome allows analysis of novel avocado genes.</title>
        <authorList>
            <person name="Nath O."/>
            <person name="Fletcher S.J."/>
            <person name="Hayward A."/>
            <person name="Shaw L.M."/>
            <person name="Masouleh A.K."/>
            <person name="Furtado A."/>
            <person name="Henry R.J."/>
            <person name="Mitter N."/>
        </authorList>
    </citation>
    <scope>NUCLEOTIDE SEQUENCE [LARGE SCALE GENOMIC DNA]</scope>
    <source>
        <strain evidence="2">cv. Hass</strain>
    </source>
</reference>
<evidence type="ECO:0000313" key="1">
    <source>
        <dbReference type="EMBL" id="KAJ8624436.1"/>
    </source>
</evidence>
<accession>A0ACC2KTG0</accession>
<dbReference type="Proteomes" id="UP001234297">
    <property type="component" value="Chromosome 11"/>
</dbReference>
<evidence type="ECO:0000313" key="2">
    <source>
        <dbReference type="Proteomes" id="UP001234297"/>
    </source>
</evidence>
<gene>
    <name evidence="1" type="ORF">MRB53_032966</name>
</gene>
<dbReference type="EMBL" id="CM056819">
    <property type="protein sequence ID" value="KAJ8624436.1"/>
    <property type="molecule type" value="Genomic_DNA"/>
</dbReference>
<organism evidence="1 2">
    <name type="scientific">Persea americana</name>
    <name type="common">Avocado</name>
    <dbReference type="NCBI Taxonomy" id="3435"/>
    <lineage>
        <taxon>Eukaryota</taxon>
        <taxon>Viridiplantae</taxon>
        <taxon>Streptophyta</taxon>
        <taxon>Embryophyta</taxon>
        <taxon>Tracheophyta</taxon>
        <taxon>Spermatophyta</taxon>
        <taxon>Magnoliopsida</taxon>
        <taxon>Magnoliidae</taxon>
        <taxon>Laurales</taxon>
        <taxon>Lauraceae</taxon>
        <taxon>Persea</taxon>
    </lineage>
</organism>
<protein>
    <submittedName>
        <fullName evidence="1">Uncharacterized protein</fullName>
    </submittedName>
</protein>
<keyword evidence="2" id="KW-1185">Reference proteome</keyword>
<proteinExistence type="predicted"/>
<name>A0ACC2KTG0_PERAE</name>
<comment type="caution">
    <text evidence="1">The sequence shown here is derived from an EMBL/GenBank/DDBJ whole genome shotgun (WGS) entry which is preliminary data.</text>
</comment>